<name>A0A4U1MK90_9BACL</name>
<evidence type="ECO:0000313" key="2">
    <source>
        <dbReference type="Proteomes" id="UP000310541"/>
    </source>
</evidence>
<sequence length="68" mass="7913">MSVQDLINAFNEVKGRKPTTADELLDFVQVNYLQGTLSLNEYQNYFKELHAQGAKKPDYFPREELKAF</sequence>
<reference evidence="1 2" key="1">
    <citation type="submission" date="2019-04" db="EMBL/GenBank/DDBJ databases">
        <title>Genome sequence of Bacillus hwajinpoensis strain Y2.</title>
        <authorList>
            <person name="Fair J.L."/>
            <person name="Maclea K.S."/>
        </authorList>
    </citation>
    <scope>NUCLEOTIDE SEQUENCE [LARGE SCALE GENOMIC DNA]</scope>
    <source>
        <strain evidence="1 2">Y2</strain>
    </source>
</reference>
<evidence type="ECO:0000313" key="1">
    <source>
        <dbReference type="EMBL" id="TKD71277.1"/>
    </source>
</evidence>
<accession>A0A4U1MK90</accession>
<evidence type="ECO:0008006" key="3">
    <source>
        <dbReference type="Google" id="ProtNLM"/>
    </source>
</evidence>
<organism evidence="1 2">
    <name type="scientific">Guptibacillus hwajinpoensis</name>
    <dbReference type="NCBI Taxonomy" id="208199"/>
    <lineage>
        <taxon>Bacteria</taxon>
        <taxon>Bacillati</taxon>
        <taxon>Bacillota</taxon>
        <taxon>Bacilli</taxon>
        <taxon>Bacillales</taxon>
        <taxon>Guptibacillaceae</taxon>
        <taxon>Guptibacillus</taxon>
    </lineage>
</organism>
<protein>
    <recommendedName>
        <fullName evidence="3">YppF-like protein</fullName>
    </recommendedName>
</protein>
<dbReference type="Pfam" id="PF14178">
    <property type="entry name" value="YppF"/>
    <property type="match status" value="1"/>
</dbReference>
<dbReference type="OrthoDB" id="2680239at2"/>
<dbReference type="EMBL" id="SWFM01000001">
    <property type="protein sequence ID" value="TKD71277.1"/>
    <property type="molecule type" value="Genomic_DNA"/>
</dbReference>
<proteinExistence type="predicted"/>
<dbReference type="AlphaFoldDB" id="A0A4U1MK90"/>
<gene>
    <name evidence="1" type="ORF">FBF83_00245</name>
</gene>
<dbReference type="Proteomes" id="UP000310541">
    <property type="component" value="Unassembled WGS sequence"/>
</dbReference>
<comment type="caution">
    <text evidence="1">The sequence shown here is derived from an EMBL/GenBank/DDBJ whole genome shotgun (WGS) entry which is preliminary data.</text>
</comment>
<dbReference type="InterPro" id="IPR025553">
    <property type="entry name" value="YppF"/>
</dbReference>
<dbReference type="RefSeq" id="WP_136945155.1">
    <property type="nucleotide sequence ID" value="NZ_SWFM01000001.1"/>
</dbReference>